<reference evidence="2 3" key="1">
    <citation type="journal article" date="2011" name="Proc. Natl. Acad. Sci. U.S.A.">
        <title>Niche of harmful alga Aureococcus anophagefferens revealed through ecogenomics.</title>
        <authorList>
            <person name="Gobler C.J."/>
            <person name="Berry D.L."/>
            <person name="Dyhrman S.T."/>
            <person name="Wilhelm S.W."/>
            <person name="Salamov A."/>
            <person name="Lobanov A.V."/>
            <person name="Zhang Y."/>
            <person name="Collier J.L."/>
            <person name="Wurch L.L."/>
            <person name="Kustka A.B."/>
            <person name="Dill B.D."/>
            <person name="Shah M."/>
            <person name="VerBerkmoes N.C."/>
            <person name="Kuo A."/>
            <person name="Terry A."/>
            <person name="Pangilinan J."/>
            <person name="Lindquist E.A."/>
            <person name="Lucas S."/>
            <person name="Paulsen I.T."/>
            <person name="Hattenrath-Lehmann T.K."/>
            <person name="Talmage S.C."/>
            <person name="Walker E.A."/>
            <person name="Koch F."/>
            <person name="Burson A.M."/>
            <person name="Marcoval M.A."/>
            <person name="Tang Y.Z."/>
            <person name="Lecleir G.R."/>
            <person name="Coyne K.J."/>
            <person name="Berg G.M."/>
            <person name="Bertrand E.M."/>
            <person name="Saito M.A."/>
            <person name="Gladyshev V.N."/>
            <person name="Grigoriev I.V."/>
        </authorList>
    </citation>
    <scope>NUCLEOTIDE SEQUENCE [LARGE SCALE GENOMIC DNA]</scope>
    <source>
        <strain evidence="3">CCMP 1984</strain>
    </source>
</reference>
<feature type="compositionally biased region" description="Low complexity" evidence="1">
    <location>
        <begin position="324"/>
        <end position="335"/>
    </location>
</feature>
<feature type="compositionally biased region" description="Pro residues" evidence="1">
    <location>
        <begin position="353"/>
        <end position="363"/>
    </location>
</feature>
<feature type="region of interest" description="Disordered" evidence="1">
    <location>
        <begin position="308"/>
        <end position="388"/>
    </location>
</feature>
<dbReference type="AlphaFoldDB" id="F0YSD8"/>
<sequence>RRDEAAHLEEERRLFHVAITRAERTFAALHATREADGNGGDAGAGASAQRSPFLDLLPKAAVSARAVGAEEDEFPRHRARAPGFAAAAPPPFAGFATAATIRDAVFDDDHAGAEDEAPPRPPPVAAAARRPLCAAHRVACVRRDDGSLACALGPGRACDGAVLEEADADRSAARAPPPPKAKPGAGKITAFFKKAPKGPPKVQKRATSRSPSPPPRPPAPTPAAEEPTPASEPAAPPTAARPAPEPSVAAPKRAPEPPAPPRPPPVAAAARRPLCAAHRVACVRRDDGSLACALGPGRACDGAVLEEADADRSAARAPPPPKAKPGAGKITAFFKKAPKGPPKVQKRATSRSPSPPPRPPAPTPAAEEPTPASEPAAPPTAARPAPEP</sequence>
<dbReference type="Gene3D" id="3.30.160.800">
    <property type="match status" value="1"/>
</dbReference>
<dbReference type="RefSeq" id="XP_009043330.1">
    <property type="nucleotide sequence ID" value="XM_009045082.1"/>
</dbReference>
<dbReference type="OMA" id="YHEPEVW"/>
<feature type="non-terminal residue" evidence="2">
    <location>
        <position position="1"/>
    </location>
</feature>
<dbReference type="GeneID" id="20227413"/>
<feature type="compositionally biased region" description="Pro residues" evidence="1">
    <location>
        <begin position="211"/>
        <end position="221"/>
    </location>
</feature>
<dbReference type="InParanoid" id="F0YSD8"/>
<evidence type="ECO:0000313" key="2">
    <source>
        <dbReference type="EMBL" id="EGB01971.1"/>
    </source>
</evidence>
<dbReference type="EMBL" id="GL833945">
    <property type="protein sequence ID" value="EGB01971.1"/>
    <property type="molecule type" value="Genomic_DNA"/>
</dbReference>
<dbReference type="KEGG" id="aaf:AURANDRAFT_69318"/>
<organism evidence="3">
    <name type="scientific">Aureococcus anophagefferens</name>
    <name type="common">Harmful bloom alga</name>
    <dbReference type="NCBI Taxonomy" id="44056"/>
    <lineage>
        <taxon>Eukaryota</taxon>
        <taxon>Sar</taxon>
        <taxon>Stramenopiles</taxon>
        <taxon>Ochrophyta</taxon>
        <taxon>Pelagophyceae</taxon>
        <taxon>Pelagomonadales</taxon>
        <taxon>Pelagomonadaceae</taxon>
        <taxon>Aureococcus</taxon>
    </lineage>
</organism>
<feature type="compositionally biased region" description="Low complexity" evidence="1">
    <location>
        <begin position="364"/>
        <end position="388"/>
    </location>
</feature>
<dbReference type="Proteomes" id="UP000002729">
    <property type="component" value="Unassembled WGS sequence"/>
</dbReference>
<evidence type="ECO:0000256" key="1">
    <source>
        <dbReference type="SAM" id="MobiDB-lite"/>
    </source>
</evidence>
<keyword evidence="3" id="KW-1185">Reference proteome</keyword>
<evidence type="ECO:0000313" key="3">
    <source>
        <dbReference type="Proteomes" id="UP000002729"/>
    </source>
</evidence>
<feature type="region of interest" description="Disordered" evidence="1">
    <location>
        <begin position="166"/>
        <end position="268"/>
    </location>
</feature>
<feature type="compositionally biased region" description="Low complexity" evidence="1">
    <location>
        <begin position="182"/>
        <end position="193"/>
    </location>
</feature>
<protein>
    <submittedName>
        <fullName evidence="2">Uncharacterized protein</fullName>
    </submittedName>
</protein>
<name>F0YSD8_AURAN</name>
<feature type="compositionally biased region" description="Pro residues" evidence="1">
    <location>
        <begin position="256"/>
        <end position="266"/>
    </location>
</feature>
<feature type="non-terminal residue" evidence="2">
    <location>
        <position position="388"/>
    </location>
</feature>
<dbReference type="SUPFAM" id="SSF52540">
    <property type="entry name" value="P-loop containing nucleoside triphosphate hydrolases"/>
    <property type="match status" value="1"/>
</dbReference>
<dbReference type="InterPro" id="IPR027417">
    <property type="entry name" value="P-loop_NTPase"/>
</dbReference>
<feature type="compositionally biased region" description="Low complexity" evidence="1">
    <location>
        <begin position="222"/>
        <end position="242"/>
    </location>
</feature>
<proteinExistence type="predicted"/>
<gene>
    <name evidence="2" type="ORF">AURANDRAFT_69318</name>
</gene>
<accession>F0YSD8</accession>